<keyword evidence="2" id="KW-1185">Reference proteome</keyword>
<organism evidence="2">
    <name type="scientific">Volvox carteri f. nagariensis</name>
    <dbReference type="NCBI Taxonomy" id="3068"/>
    <lineage>
        <taxon>Eukaryota</taxon>
        <taxon>Viridiplantae</taxon>
        <taxon>Chlorophyta</taxon>
        <taxon>core chlorophytes</taxon>
        <taxon>Chlorophyceae</taxon>
        <taxon>CS clade</taxon>
        <taxon>Chlamydomonadales</taxon>
        <taxon>Volvocaceae</taxon>
        <taxon>Volvox</taxon>
    </lineage>
</organism>
<evidence type="ECO:0000313" key="2">
    <source>
        <dbReference type="Proteomes" id="UP000001058"/>
    </source>
</evidence>
<dbReference type="EMBL" id="GL378347">
    <property type="protein sequence ID" value="EFJ47024.1"/>
    <property type="molecule type" value="Genomic_DNA"/>
</dbReference>
<dbReference type="AlphaFoldDB" id="D8U005"/>
<dbReference type="GeneID" id="9617212"/>
<dbReference type="RefSeq" id="XP_002951919.1">
    <property type="nucleotide sequence ID" value="XM_002951873.1"/>
</dbReference>
<reference evidence="1 2" key="1">
    <citation type="journal article" date="2010" name="Science">
        <title>Genomic analysis of organismal complexity in the multicellular green alga Volvox carteri.</title>
        <authorList>
            <person name="Prochnik S.E."/>
            <person name="Umen J."/>
            <person name="Nedelcu A.M."/>
            <person name="Hallmann A."/>
            <person name="Miller S.M."/>
            <person name="Nishii I."/>
            <person name="Ferris P."/>
            <person name="Kuo A."/>
            <person name="Mitros T."/>
            <person name="Fritz-Laylin L.K."/>
            <person name="Hellsten U."/>
            <person name="Chapman J."/>
            <person name="Simakov O."/>
            <person name="Rensing S.A."/>
            <person name="Terry A."/>
            <person name="Pangilinan J."/>
            <person name="Kapitonov V."/>
            <person name="Jurka J."/>
            <person name="Salamov A."/>
            <person name="Shapiro H."/>
            <person name="Schmutz J."/>
            <person name="Grimwood J."/>
            <person name="Lindquist E."/>
            <person name="Lucas S."/>
            <person name="Grigoriev I.V."/>
            <person name="Schmitt R."/>
            <person name="Kirk D."/>
            <person name="Rokhsar D.S."/>
        </authorList>
    </citation>
    <scope>NUCLEOTIDE SEQUENCE [LARGE SCALE GENOMIC DNA]</scope>
    <source>
        <strain evidence="2">f. Nagariensis / Eve</strain>
    </source>
</reference>
<dbReference type="InParanoid" id="D8U005"/>
<accession>D8U005</accession>
<protein>
    <submittedName>
        <fullName evidence="1">Uncharacterized protein</fullName>
    </submittedName>
</protein>
<gene>
    <name evidence="1" type="ORF">VOLCADRAFT_92572</name>
</gene>
<evidence type="ECO:0000313" key="1">
    <source>
        <dbReference type="EMBL" id="EFJ47024.1"/>
    </source>
</evidence>
<proteinExistence type="predicted"/>
<dbReference type="Proteomes" id="UP000001058">
    <property type="component" value="Unassembled WGS sequence"/>
</dbReference>
<sequence>MSFVAIDRNSLFTRDERQFWGNPSILQKYFKITRARSAIKGHGDTGVLNLLDGTKSELEKGQELFFFDDEANLVAQLLVQAYEWRQREEDGARELRIIVSVKEKPIKGRTVSWLIPGSIVRGERYHSFDFCDVLSQGFTVYSQQPGSAPPAGTAQEQMMAMGNAGGFALEGIAEEEDENDEEYVPATVEPAGVNPAATSSEQQPTATTEERVLRRRKANRRGAIVSPTQGAVVCRTPGAVASPAHMATVSLTQGMEDVLKTVLQQGFQEVRKELAELKALVEPATKKGHVANAKVAREQVVDSFIKKFRQDPYFMFEARPDHLDPFKVFLAGLLGYKSADGTPSVSLLQSSETEKTISYYRGDMYTNFKHAAMAEIRKKVVQEYRGLVGTEGAKAIILDKTYRDTDGKHMADARFQSCLISYYCKIRRVNSRDLHLFTDISKLEFTRHELALVDMEVQRALRGDVAASKGYLGGRSAEMHLAYKSALSIVQAWRHSDMATNLNIVGNEFVLGKASKHCLHMSAYDLILAMSDQ</sequence>
<dbReference type="KEGG" id="vcn:VOLCADRAFT_92572"/>
<name>D8U005_VOLCA</name>
<dbReference type="OrthoDB" id="10636079at2759"/>